<keyword evidence="1" id="KW-0812">Transmembrane</keyword>
<feature type="transmembrane region" description="Helical" evidence="1">
    <location>
        <begin position="411"/>
        <end position="431"/>
    </location>
</feature>
<keyword evidence="1" id="KW-1133">Transmembrane helix</keyword>
<evidence type="ECO:0000313" key="2">
    <source>
        <dbReference type="EMBL" id="MDP9800641.1"/>
    </source>
</evidence>
<dbReference type="PANTHER" id="PTHR48098:SF1">
    <property type="entry name" value="DIACYLGLYCEROL ACYLTRANSFERASE_MYCOLYLTRANSFERASE AG85A"/>
    <property type="match status" value="1"/>
</dbReference>
<dbReference type="InterPro" id="IPR000801">
    <property type="entry name" value="Esterase-like"/>
</dbReference>
<dbReference type="RefSeq" id="WP_278058001.1">
    <property type="nucleotide sequence ID" value="NZ_CP121247.1"/>
</dbReference>
<dbReference type="InterPro" id="IPR029058">
    <property type="entry name" value="AB_hydrolase_fold"/>
</dbReference>
<dbReference type="EMBL" id="JAUSQW010000001">
    <property type="protein sequence ID" value="MDP9800641.1"/>
    <property type="molecule type" value="Genomic_DNA"/>
</dbReference>
<feature type="transmembrane region" description="Helical" evidence="1">
    <location>
        <begin position="492"/>
        <end position="513"/>
    </location>
</feature>
<comment type="caution">
    <text evidence="2">The sequence shown here is derived from an EMBL/GenBank/DDBJ whole genome shotgun (WGS) entry which is preliminary data.</text>
</comment>
<evidence type="ECO:0000313" key="3">
    <source>
        <dbReference type="Proteomes" id="UP001235966"/>
    </source>
</evidence>
<dbReference type="InterPro" id="IPR050583">
    <property type="entry name" value="Mycobacterial_A85_antigen"/>
</dbReference>
<sequence>MNFSPRSAMLLALSLAAGVVLIALAVRQLRRGRSLRAGVAVVLAALLLLSGAALQKNRVTQGPLTWDGVAATIWPKPIAAPSAKPLTKKEGKADGILSDTGEGWIAPKLAKAWGKAPNPEYKADLKEFHPEGAGTTGTYFTTTWKGPQSGLKMDVIVWAPKGWQKLHGLGVIEMLHGYPGGISGVPAAMKFDQQMTDYIAKNLIQPSVIVLPLLRPDGAPTRAFDFPGEPKVGTWAARDIPAMIANNFPVSRAKDMWTLAGVSEGGYTAPALAVLARDTFGAAVSLSGTNNAEYGPLAQAPEDVQAQMALTSLLSKAPDLAVYAYSGGAEPKSNKLLTQLAAMAKRPGVTTLFRDAGRGHGWDTWKHAFPGVMKWVGSVQKNKAKTEVAAVAKPPAKSAPVAAEEKNMHGIYAVTGAASALALALFGWRVWIWRRRSAADDGVAARRGVPVGRHGSETVNKASNENGGSSMAAEPARVGIGAKVARFIGWDMLATVLVVAAVFVWLVLALNLWGQWLRSEEDILGLLIQLGLPYDG</sequence>
<feature type="transmembrane region" description="Helical" evidence="1">
    <location>
        <begin position="35"/>
        <end position="54"/>
    </location>
</feature>
<dbReference type="SUPFAM" id="SSF53474">
    <property type="entry name" value="alpha/beta-Hydrolases"/>
    <property type="match status" value="1"/>
</dbReference>
<dbReference type="Gene3D" id="3.40.50.1820">
    <property type="entry name" value="alpha/beta hydrolase"/>
    <property type="match status" value="1"/>
</dbReference>
<accession>A0ABT9NB55</accession>
<proteinExistence type="predicted"/>
<gene>
    <name evidence="2" type="ORF">J2S49_000717</name>
</gene>
<dbReference type="Pfam" id="PF00756">
    <property type="entry name" value="Esterase"/>
    <property type="match status" value="1"/>
</dbReference>
<evidence type="ECO:0000256" key="1">
    <source>
        <dbReference type="SAM" id="Phobius"/>
    </source>
</evidence>
<dbReference type="Proteomes" id="UP001235966">
    <property type="component" value="Unassembled WGS sequence"/>
</dbReference>
<name>A0ABT9NB55_9ACTO</name>
<keyword evidence="1" id="KW-0472">Membrane</keyword>
<reference evidence="2 3" key="1">
    <citation type="submission" date="2023-07" db="EMBL/GenBank/DDBJ databases">
        <title>Sequencing the genomes of 1000 actinobacteria strains.</title>
        <authorList>
            <person name="Klenk H.-P."/>
        </authorList>
    </citation>
    <scope>NUCLEOTIDE SEQUENCE [LARGE SCALE GENOMIC DNA]</scope>
    <source>
        <strain evidence="2 3">DSM 102162</strain>
    </source>
</reference>
<keyword evidence="3" id="KW-1185">Reference proteome</keyword>
<protein>
    <submittedName>
        <fullName evidence="2">Enterochelin esterase-like enzyme</fullName>
    </submittedName>
</protein>
<organism evidence="2 3">
    <name type="scientific">Arcanobacterium wilhelmae</name>
    <dbReference type="NCBI Taxonomy" id="1803177"/>
    <lineage>
        <taxon>Bacteria</taxon>
        <taxon>Bacillati</taxon>
        <taxon>Actinomycetota</taxon>
        <taxon>Actinomycetes</taxon>
        <taxon>Actinomycetales</taxon>
        <taxon>Actinomycetaceae</taxon>
        <taxon>Arcanobacterium</taxon>
    </lineage>
</organism>
<dbReference type="PANTHER" id="PTHR48098">
    <property type="entry name" value="ENTEROCHELIN ESTERASE-RELATED"/>
    <property type="match status" value="1"/>
</dbReference>